<feature type="transmembrane region" description="Helical" evidence="1">
    <location>
        <begin position="6"/>
        <end position="24"/>
    </location>
</feature>
<keyword evidence="1" id="KW-1133">Transmembrane helix</keyword>
<reference evidence="3 4" key="1">
    <citation type="submission" date="2018-10" db="EMBL/GenBank/DDBJ databases">
        <title>Falsibacillus sp. genome draft.</title>
        <authorList>
            <person name="Shi S."/>
        </authorList>
    </citation>
    <scope>NUCLEOTIDE SEQUENCE [LARGE SCALE GENOMIC DNA]</scope>
    <source>
        <strain evidence="3 4">GY 10110</strain>
    </source>
</reference>
<dbReference type="InterPro" id="IPR025164">
    <property type="entry name" value="Toastrack_DUF4097"/>
</dbReference>
<dbReference type="Proteomes" id="UP000276770">
    <property type="component" value="Unassembled WGS sequence"/>
</dbReference>
<evidence type="ECO:0000313" key="4">
    <source>
        <dbReference type="Proteomes" id="UP000276770"/>
    </source>
</evidence>
<dbReference type="Gene3D" id="2.160.20.120">
    <property type="match status" value="1"/>
</dbReference>
<evidence type="ECO:0000256" key="1">
    <source>
        <dbReference type="SAM" id="Phobius"/>
    </source>
</evidence>
<sequence>MKNFFVFLLIVIAGYIVIVNPYHYSWLPFGKEKSAAATISSIDLVHLNVSGVNTIIVPGNRDKVSATLKGNGNVKVENNGNTVNVTVKQKWWNGFSLFNKKELTVYIPKEYQSDLTVDLGSGNLEFNSSTPSFKLRDFRLNIRSGNIHLRSIQTASFHLEGSSGNVNIEKMTTNHGWFQMTSGNLVLKHYVGGLDSSLSSGNFNAQIDQLTGNIKTNANSGNINLYLPENADFSFLGKVGSGRISCDLPLKRKTSSKNLIKGIQGSGKYKINVGAQSGTIRIH</sequence>
<organism evidence="3 4">
    <name type="scientific">Falsibacillus albus</name>
    <dbReference type="NCBI Taxonomy" id="2478915"/>
    <lineage>
        <taxon>Bacteria</taxon>
        <taxon>Bacillati</taxon>
        <taxon>Bacillota</taxon>
        <taxon>Bacilli</taxon>
        <taxon>Bacillales</taxon>
        <taxon>Bacillaceae</taxon>
        <taxon>Falsibacillus</taxon>
    </lineage>
</organism>
<comment type="caution">
    <text evidence="3">The sequence shown here is derived from an EMBL/GenBank/DDBJ whole genome shotgun (WGS) entry which is preliminary data.</text>
</comment>
<dbReference type="OrthoDB" id="2940757at2"/>
<proteinExistence type="predicted"/>
<gene>
    <name evidence="3" type="ORF">D9X91_11055</name>
</gene>
<accession>A0A3L7JZI5</accession>
<keyword evidence="1" id="KW-0472">Membrane</keyword>
<feature type="domain" description="DUF4097" evidence="2">
    <location>
        <begin position="46"/>
        <end position="282"/>
    </location>
</feature>
<dbReference type="RefSeq" id="WP_121680674.1">
    <property type="nucleotide sequence ID" value="NZ_RCVZ01000006.1"/>
</dbReference>
<dbReference type="AlphaFoldDB" id="A0A3L7JZI5"/>
<evidence type="ECO:0000259" key="2">
    <source>
        <dbReference type="Pfam" id="PF13349"/>
    </source>
</evidence>
<name>A0A3L7JZI5_9BACI</name>
<keyword evidence="1" id="KW-0812">Transmembrane</keyword>
<dbReference type="EMBL" id="RCVZ01000006">
    <property type="protein sequence ID" value="RLQ95559.1"/>
    <property type="molecule type" value="Genomic_DNA"/>
</dbReference>
<dbReference type="Pfam" id="PF13349">
    <property type="entry name" value="DUF4097"/>
    <property type="match status" value="1"/>
</dbReference>
<keyword evidence="4" id="KW-1185">Reference proteome</keyword>
<evidence type="ECO:0000313" key="3">
    <source>
        <dbReference type="EMBL" id="RLQ95559.1"/>
    </source>
</evidence>
<protein>
    <recommendedName>
        <fullName evidence="2">DUF4097 domain-containing protein</fullName>
    </recommendedName>
</protein>